<comment type="caution">
    <text evidence="2">The sequence shown here is derived from an EMBL/GenBank/DDBJ whole genome shotgun (WGS) entry which is preliminary data.</text>
</comment>
<name>A0A409X859_9AGAR</name>
<keyword evidence="3" id="KW-1185">Reference proteome</keyword>
<feature type="region of interest" description="Disordered" evidence="1">
    <location>
        <begin position="63"/>
        <end position="90"/>
    </location>
</feature>
<feature type="compositionally biased region" description="Low complexity" evidence="1">
    <location>
        <begin position="77"/>
        <end position="87"/>
    </location>
</feature>
<sequence length="147" mass="15658">MPDLIISRSSPPFLNKIKVALSRTKASKPTGVVCTSAQAVPVDMLSEAGGEPCEPHRPVAALPSDVNSLENPPALPPTSSTTVTQQPEGPLTINDLPPEILAEIFHTYMFCEGEPDILDAELEGMVSVFLPNARSAPLLFCGVCGYW</sequence>
<evidence type="ECO:0008006" key="4">
    <source>
        <dbReference type="Google" id="ProtNLM"/>
    </source>
</evidence>
<dbReference type="OrthoDB" id="2269034at2759"/>
<dbReference type="AlphaFoldDB" id="A0A409X859"/>
<reference evidence="2 3" key="1">
    <citation type="journal article" date="2018" name="Evol. Lett.">
        <title>Horizontal gene cluster transfer increased hallucinogenic mushroom diversity.</title>
        <authorList>
            <person name="Reynolds H.T."/>
            <person name="Vijayakumar V."/>
            <person name="Gluck-Thaler E."/>
            <person name="Korotkin H.B."/>
            <person name="Matheny P.B."/>
            <person name="Slot J.C."/>
        </authorList>
    </citation>
    <scope>NUCLEOTIDE SEQUENCE [LARGE SCALE GENOMIC DNA]</scope>
    <source>
        <strain evidence="2 3">2629</strain>
    </source>
</reference>
<organism evidence="2 3">
    <name type="scientific">Panaeolus cyanescens</name>
    <dbReference type="NCBI Taxonomy" id="181874"/>
    <lineage>
        <taxon>Eukaryota</taxon>
        <taxon>Fungi</taxon>
        <taxon>Dikarya</taxon>
        <taxon>Basidiomycota</taxon>
        <taxon>Agaricomycotina</taxon>
        <taxon>Agaricomycetes</taxon>
        <taxon>Agaricomycetidae</taxon>
        <taxon>Agaricales</taxon>
        <taxon>Agaricineae</taxon>
        <taxon>Galeropsidaceae</taxon>
        <taxon>Panaeolus</taxon>
    </lineage>
</organism>
<dbReference type="InParanoid" id="A0A409X859"/>
<evidence type="ECO:0000313" key="3">
    <source>
        <dbReference type="Proteomes" id="UP000284842"/>
    </source>
</evidence>
<gene>
    <name evidence="2" type="ORF">CVT24_002734</name>
</gene>
<accession>A0A409X859</accession>
<dbReference type="Proteomes" id="UP000284842">
    <property type="component" value="Unassembled WGS sequence"/>
</dbReference>
<proteinExistence type="predicted"/>
<evidence type="ECO:0000256" key="1">
    <source>
        <dbReference type="SAM" id="MobiDB-lite"/>
    </source>
</evidence>
<dbReference type="EMBL" id="NHTK01004401">
    <property type="protein sequence ID" value="PPQ86901.1"/>
    <property type="molecule type" value="Genomic_DNA"/>
</dbReference>
<protein>
    <recommendedName>
        <fullName evidence="4">F-box domain-containing protein</fullName>
    </recommendedName>
</protein>
<evidence type="ECO:0000313" key="2">
    <source>
        <dbReference type="EMBL" id="PPQ86901.1"/>
    </source>
</evidence>